<dbReference type="EMBL" id="CP089984">
    <property type="protein sequence ID" value="WXB14086.1"/>
    <property type="molecule type" value="Genomic_DNA"/>
</dbReference>
<proteinExistence type="predicted"/>
<evidence type="ECO:0000313" key="1">
    <source>
        <dbReference type="EMBL" id="WXB14086.1"/>
    </source>
</evidence>
<protein>
    <submittedName>
        <fullName evidence="1">Uncharacterized protein</fullName>
    </submittedName>
</protein>
<keyword evidence="2" id="KW-1185">Reference proteome</keyword>
<accession>A0ABZ2LWC5</accession>
<name>A0ABZ2LWC5_9BACT</name>
<reference evidence="1 2" key="1">
    <citation type="submission" date="2021-12" db="EMBL/GenBank/DDBJ databases">
        <title>Discovery of the Pendulisporaceae a myxobacterial family with distinct sporulation behavior and unique specialized metabolism.</title>
        <authorList>
            <person name="Garcia R."/>
            <person name="Popoff A."/>
            <person name="Bader C.D."/>
            <person name="Loehr J."/>
            <person name="Walesch S."/>
            <person name="Walt C."/>
            <person name="Boldt J."/>
            <person name="Bunk B."/>
            <person name="Haeckl F.J.F.P.J."/>
            <person name="Gunesch A.P."/>
            <person name="Birkelbach J."/>
            <person name="Nuebel U."/>
            <person name="Pietschmann T."/>
            <person name="Bach T."/>
            <person name="Mueller R."/>
        </authorList>
    </citation>
    <scope>NUCLEOTIDE SEQUENCE [LARGE SCALE GENOMIC DNA]</scope>
    <source>
        <strain evidence="1 2">MSr11954</strain>
    </source>
</reference>
<gene>
    <name evidence="1" type="ORF">LZC94_40435</name>
</gene>
<evidence type="ECO:0000313" key="2">
    <source>
        <dbReference type="Proteomes" id="UP001370348"/>
    </source>
</evidence>
<organism evidence="1 2">
    <name type="scientific">Pendulispora albinea</name>
    <dbReference type="NCBI Taxonomy" id="2741071"/>
    <lineage>
        <taxon>Bacteria</taxon>
        <taxon>Pseudomonadati</taxon>
        <taxon>Myxococcota</taxon>
        <taxon>Myxococcia</taxon>
        <taxon>Myxococcales</taxon>
        <taxon>Sorangiineae</taxon>
        <taxon>Pendulisporaceae</taxon>
        <taxon>Pendulispora</taxon>
    </lineage>
</organism>
<dbReference type="RefSeq" id="WP_394823704.1">
    <property type="nucleotide sequence ID" value="NZ_CP089984.1"/>
</dbReference>
<dbReference type="Proteomes" id="UP001370348">
    <property type="component" value="Chromosome"/>
</dbReference>
<sequence>MSRTPRWGFLAVQDLKRMPWRAAAKVDAAIQRFAETGEGDLRWVSVNGVREFRLYVPPYFAWVSVDEDELLVWRVLRYTH</sequence>